<evidence type="ECO:0000313" key="3">
    <source>
        <dbReference type="Proteomes" id="UP000760472"/>
    </source>
</evidence>
<gene>
    <name evidence="2" type="ORF">JW498_21860</name>
</gene>
<sequence>RDVQVNVAYRWFLGLSLTDKVPDASTLSANRIRRFKDSDIYQSIFDEIVLQAIKRKLVGGHTLYTDSTHLKANANKKHFQKVEVE</sequence>
<dbReference type="InterPro" id="IPR008490">
    <property type="entry name" value="Transposase_InsH_N"/>
</dbReference>
<reference evidence="2 3" key="1">
    <citation type="submission" date="2021-02" db="EMBL/GenBank/DDBJ databases">
        <title>A novel species of genus Amphritea isolated from a fishpond in China.</title>
        <authorList>
            <person name="Lu H."/>
        </authorList>
    </citation>
    <scope>NUCLEOTIDE SEQUENCE [LARGE SCALE GENOMIC DNA]</scope>
    <source>
        <strain evidence="2 3">RP18W</strain>
    </source>
</reference>
<dbReference type="Pfam" id="PF05598">
    <property type="entry name" value="DUF772"/>
    <property type="match status" value="1"/>
</dbReference>
<name>A0ABS2WEE4_9GAMM</name>
<comment type="caution">
    <text evidence="2">The sequence shown here is derived from an EMBL/GenBank/DDBJ whole genome shotgun (WGS) entry which is preliminary data.</text>
</comment>
<organism evidence="2 3">
    <name type="scientific">Amphritea pacifica</name>
    <dbReference type="NCBI Taxonomy" id="2811233"/>
    <lineage>
        <taxon>Bacteria</taxon>
        <taxon>Pseudomonadati</taxon>
        <taxon>Pseudomonadota</taxon>
        <taxon>Gammaproteobacteria</taxon>
        <taxon>Oceanospirillales</taxon>
        <taxon>Oceanospirillaceae</taxon>
        <taxon>Amphritea</taxon>
    </lineage>
</organism>
<feature type="non-terminal residue" evidence="2">
    <location>
        <position position="85"/>
    </location>
</feature>
<protein>
    <submittedName>
        <fullName evidence="2">Transposase</fullName>
    </submittedName>
</protein>
<dbReference type="RefSeq" id="WP_205212564.1">
    <property type="nucleotide sequence ID" value="NZ_JAFFZO010000228.1"/>
</dbReference>
<proteinExistence type="predicted"/>
<dbReference type="Proteomes" id="UP000760472">
    <property type="component" value="Unassembled WGS sequence"/>
</dbReference>
<accession>A0ABS2WEE4</accession>
<feature type="domain" description="Transposase InsH N-terminal" evidence="1">
    <location>
        <begin position="3"/>
        <end position="32"/>
    </location>
</feature>
<keyword evidence="3" id="KW-1185">Reference proteome</keyword>
<dbReference type="EMBL" id="JAFFZP010000189">
    <property type="protein sequence ID" value="MBN0989996.1"/>
    <property type="molecule type" value="Genomic_DNA"/>
</dbReference>
<evidence type="ECO:0000313" key="2">
    <source>
        <dbReference type="EMBL" id="MBN0989996.1"/>
    </source>
</evidence>
<feature type="non-terminal residue" evidence="2">
    <location>
        <position position="1"/>
    </location>
</feature>
<evidence type="ECO:0000259" key="1">
    <source>
        <dbReference type="Pfam" id="PF05598"/>
    </source>
</evidence>